<protein>
    <recommendedName>
        <fullName evidence="2">histidine kinase</fullName>
        <ecNumber evidence="2">2.7.13.3</ecNumber>
    </recommendedName>
</protein>
<dbReference type="OrthoDB" id="7991996at2"/>
<dbReference type="InterPro" id="IPR000700">
    <property type="entry name" value="PAS-assoc_C"/>
</dbReference>
<dbReference type="EMBL" id="QPJY01000002">
    <property type="protein sequence ID" value="RCX31988.1"/>
    <property type="molecule type" value="Genomic_DNA"/>
</dbReference>
<dbReference type="Pfam" id="PF02518">
    <property type="entry name" value="HATPase_c"/>
    <property type="match status" value="1"/>
</dbReference>
<sequence>MKRESPPTDNRRLSVALDRFLSSPPAGTPAEVIDTLREALDIGPVPLPPQVFLQTVEQSPVAISITDPRANIIYANPAFERVTGYSADEVIGMNESILSNRATPRDVYDALWTSLMSLQAWSGTLVNRRKDGTPYLAELTIAPVVDRSGHIDYFVGIHRDVTELHRLELRVHNQKALIESVVDAAPMAIALLATDGSVVRVNEAYKRLLGDMHGLEPALKLLAAVPDFTPETLARQAAQRTGFTDVAVEYDPGQGGAPRWFSCSGTWVGELDLQVDSYFETRTEQFLLFVATEITELKRQQEQTRMNAVRALMAERQLAQGIRETLSGALFKLQGPINVATAAAAMLERRGEEFASVRALLNELRSTGEEALETLRAAQPAEQPEPRIPVSINQIIRDVLSISTERLLANGILVDWHPTPVLPRVLGAEQPLRTLFRQLIDNAIDAMAEPDARGSELTITTTSRGDAVEVLIDDSGPGVAPELRLRVFDPFFSAWHASGGHVGMGLVLAQDAAARHGGSIEFDPGFQSGCRVRVSLPLGQE</sequence>
<reference evidence="9 10" key="1">
    <citation type="submission" date="2018-07" db="EMBL/GenBank/DDBJ databases">
        <title>Genomic Encyclopedia of Type Strains, Phase IV (KMG-IV): sequencing the most valuable type-strain genomes for metagenomic binning, comparative biology and taxonomic classification.</title>
        <authorList>
            <person name="Goeker M."/>
        </authorList>
    </citation>
    <scope>NUCLEOTIDE SEQUENCE [LARGE SCALE GENOMIC DNA]</scope>
    <source>
        <strain evidence="9 10">DSM 26407</strain>
    </source>
</reference>
<dbReference type="SMART" id="SM00387">
    <property type="entry name" value="HATPase_c"/>
    <property type="match status" value="1"/>
</dbReference>
<dbReference type="InterPro" id="IPR014285">
    <property type="entry name" value="N_fixation_neg-reg_NifL"/>
</dbReference>
<dbReference type="GO" id="GO:0004673">
    <property type="term" value="F:protein histidine kinase activity"/>
    <property type="evidence" value="ECO:0007669"/>
    <property type="project" value="UniProtKB-EC"/>
</dbReference>
<feature type="domain" description="PAS" evidence="7">
    <location>
        <begin position="48"/>
        <end position="106"/>
    </location>
</feature>
<dbReference type="InterPro" id="IPR035965">
    <property type="entry name" value="PAS-like_dom_sf"/>
</dbReference>
<organism evidence="9 10">
    <name type="scientific">Thioalbus denitrificans</name>
    <dbReference type="NCBI Taxonomy" id="547122"/>
    <lineage>
        <taxon>Bacteria</taxon>
        <taxon>Pseudomonadati</taxon>
        <taxon>Pseudomonadota</taxon>
        <taxon>Gammaproteobacteria</taxon>
        <taxon>Chromatiales</taxon>
        <taxon>Ectothiorhodospiraceae</taxon>
        <taxon>Thioalbus</taxon>
    </lineage>
</organism>
<feature type="domain" description="Histidine kinase" evidence="6">
    <location>
        <begin position="328"/>
        <end position="540"/>
    </location>
</feature>
<comment type="caution">
    <text evidence="9">The sequence shown here is derived from an EMBL/GenBank/DDBJ whole genome shotgun (WGS) entry which is preliminary data.</text>
</comment>
<dbReference type="PROSITE" id="PS50113">
    <property type="entry name" value="PAC"/>
    <property type="match status" value="1"/>
</dbReference>
<dbReference type="Proteomes" id="UP000252707">
    <property type="component" value="Unassembled WGS sequence"/>
</dbReference>
<gene>
    <name evidence="9" type="ORF">DFQ59_102338</name>
</gene>
<keyword evidence="4" id="KW-0808">Transferase</keyword>
<dbReference type="PROSITE" id="PS50109">
    <property type="entry name" value="HIS_KIN"/>
    <property type="match status" value="1"/>
</dbReference>
<evidence type="ECO:0000259" key="6">
    <source>
        <dbReference type="PROSITE" id="PS50109"/>
    </source>
</evidence>
<dbReference type="NCBIfam" id="TIGR02938">
    <property type="entry name" value="nifL_nitrog"/>
    <property type="match status" value="1"/>
</dbReference>
<dbReference type="Pfam" id="PF13188">
    <property type="entry name" value="PAS_8"/>
    <property type="match status" value="1"/>
</dbReference>
<feature type="domain" description="PAS" evidence="7">
    <location>
        <begin position="174"/>
        <end position="210"/>
    </location>
</feature>
<dbReference type="GO" id="GO:0006355">
    <property type="term" value="P:regulation of DNA-templated transcription"/>
    <property type="evidence" value="ECO:0007669"/>
    <property type="project" value="InterPro"/>
</dbReference>
<keyword evidence="3" id="KW-0597">Phosphoprotein</keyword>
<evidence type="ECO:0000313" key="9">
    <source>
        <dbReference type="EMBL" id="RCX31988.1"/>
    </source>
</evidence>
<dbReference type="RefSeq" id="WP_114278815.1">
    <property type="nucleotide sequence ID" value="NZ_QPJY01000002.1"/>
</dbReference>
<evidence type="ECO:0000313" key="10">
    <source>
        <dbReference type="Proteomes" id="UP000252707"/>
    </source>
</evidence>
<dbReference type="InterPro" id="IPR036890">
    <property type="entry name" value="HATPase_C_sf"/>
</dbReference>
<dbReference type="InterPro" id="IPR005467">
    <property type="entry name" value="His_kinase_dom"/>
</dbReference>
<evidence type="ECO:0000259" key="7">
    <source>
        <dbReference type="PROSITE" id="PS50112"/>
    </source>
</evidence>
<evidence type="ECO:0000256" key="3">
    <source>
        <dbReference type="ARBA" id="ARBA00022553"/>
    </source>
</evidence>
<accession>A0A369CFH3</accession>
<dbReference type="SMART" id="SM00086">
    <property type="entry name" value="PAC"/>
    <property type="match status" value="1"/>
</dbReference>
<dbReference type="SUPFAM" id="SSF55785">
    <property type="entry name" value="PYP-like sensor domain (PAS domain)"/>
    <property type="match status" value="2"/>
</dbReference>
<evidence type="ECO:0000259" key="8">
    <source>
        <dbReference type="PROSITE" id="PS50113"/>
    </source>
</evidence>
<dbReference type="Gene3D" id="3.30.450.20">
    <property type="entry name" value="PAS domain"/>
    <property type="match status" value="2"/>
</dbReference>
<dbReference type="SMART" id="SM00091">
    <property type="entry name" value="PAS"/>
    <property type="match status" value="2"/>
</dbReference>
<evidence type="ECO:0000256" key="1">
    <source>
        <dbReference type="ARBA" id="ARBA00000085"/>
    </source>
</evidence>
<evidence type="ECO:0000256" key="2">
    <source>
        <dbReference type="ARBA" id="ARBA00012438"/>
    </source>
</evidence>
<dbReference type="CDD" id="cd00130">
    <property type="entry name" value="PAS"/>
    <property type="match status" value="1"/>
</dbReference>
<dbReference type="InterPro" id="IPR052162">
    <property type="entry name" value="Sensor_kinase/Photoreceptor"/>
</dbReference>
<dbReference type="EC" id="2.7.13.3" evidence="2"/>
<dbReference type="InterPro" id="IPR001610">
    <property type="entry name" value="PAC"/>
</dbReference>
<dbReference type="AlphaFoldDB" id="A0A369CFH3"/>
<dbReference type="SUPFAM" id="SSF55874">
    <property type="entry name" value="ATPase domain of HSP90 chaperone/DNA topoisomerase II/histidine kinase"/>
    <property type="match status" value="1"/>
</dbReference>
<name>A0A369CFH3_9GAMM</name>
<dbReference type="PANTHER" id="PTHR43304:SF1">
    <property type="entry name" value="PAC DOMAIN-CONTAINING PROTEIN"/>
    <property type="match status" value="1"/>
</dbReference>
<dbReference type="InterPro" id="IPR000014">
    <property type="entry name" value="PAS"/>
</dbReference>
<evidence type="ECO:0000256" key="5">
    <source>
        <dbReference type="ARBA" id="ARBA00022777"/>
    </source>
</evidence>
<dbReference type="InterPro" id="IPR004358">
    <property type="entry name" value="Sig_transdc_His_kin-like_C"/>
</dbReference>
<comment type="catalytic activity">
    <reaction evidence="1">
        <text>ATP + protein L-histidine = ADP + protein N-phospho-L-histidine.</text>
        <dbReference type="EC" id="2.7.13.3"/>
    </reaction>
</comment>
<keyword evidence="5" id="KW-0418">Kinase</keyword>
<dbReference type="InterPro" id="IPR003594">
    <property type="entry name" value="HATPase_dom"/>
</dbReference>
<dbReference type="PROSITE" id="PS50112">
    <property type="entry name" value="PAS"/>
    <property type="match status" value="2"/>
</dbReference>
<feature type="domain" description="PAC" evidence="8">
    <location>
        <begin position="119"/>
        <end position="173"/>
    </location>
</feature>
<dbReference type="Gene3D" id="3.30.565.10">
    <property type="entry name" value="Histidine kinase-like ATPase, C-terminal domain"/>
    <property type="match status" value="1"/>
</dbReference>
<dbReference type="GO" id="GO:0009399">
    <property type="term" value="P:nitrogen fixation"/>
    <property type="evidence" value="ECO:0007669"/>
    <property type="project" value="InterPro"/>
</dbReference>
<dbReference type="GO" id="GO:0007165">
    <property type="term" value="P:signal transduction"/>
    <property type="evidence" value="ECO:0007669"/>
    <property type="project" value="InterPro"/>
</dbReference>
<dbReference type="PRINTS" id="PR00344">
    <property type="entry name" value="BCTRLSENSOR"/>
</dbReference>
<keyword evidence="10" id="KW-1185">Reference proteome</keyword>
<dbReference type="NCBIfam" id="TIGR00229">
    <property type="entry name" value="sensory_box"/>
    <property type="match status" value="1"/>
</dbReference>
<dbReference type="Pfam" id="PF00989">
    <property type="entry name" value="PAS"/>
    <property type="match status" value="1"/>
</dbReference>
<evidence type="ECO:0000256" key="4">
    <source>
        <dbReference type="ARBA" id="ARBA00022679"/>
    </source>
</evidence>
<proteinExistence type="predicted"/>
<dbReference type="PANTHER" id="PTHR43304">
    <property type="entry name" value="PHYTOCHROME-LIKE PROTEIN CPH1"/>
    <property type="match status" value="1"/>
</dbReference>
<dbReference type="InterPro" id="IPR013767">
    <property type="entry name" value="PAS_fold"/>
</dbReference>